<protein>
    <submittedName>
        <fullName evidence="3">Uncharacterized protein</fullName>
    </submittedName>
</protein>
<dbReference type="InterPro" id="IPR006143">
    <property type="entry name" value="RND_pump_MFP"/>
</dbReference>
<evidence type="ECO:0000256" key="1">
    <source>
        <dbReference type="ARBA" id="ARBA00009477"/>
    </source>
</evidence>
<evidence type="ECO:0000313" key="4">
    <source>
        <dbReference type="Proteomes" id="UP000178615"/>
    </source>
</evidence>
<dbReference type="Gene3D" id="2.40.30.170">
    <property type="match status" value="1"/>
</dbReference>
<proteinExistence type="inferred from homology"/>
<gene>
    <name evidence="3" type="ORF">A2V49_01950</name>
</gene>
<dbReference type="EMBL" id="MEUV01000017">
    <property type="protein sequence ID" value="OGC45989.1"/>
    <property type="molecule type" value="Genomic_DNA"/>
</dbReference>
<dbReference type="GO" id="GO:0015562">
    <property type="term" value="F:efflux transmembrane transporter activity"/>
    <property type="evidence" value="ECO:0007669"/>
    <property type="project" value="TreeGrafter"/>
</dbReference>
<organism evidence="3 4">
    <name type="scientific">candidate division WWE3 bacterium RBG_19FT_COMBO_34_6</name>
    <dbReference type="NCBI Taxonomy" id="1802612"/>
    <lineage>
        <taxon>Bacteria</taxon>
        <taxon>Katanobacteria</taxon>
    </lineage>
</organism>
<evidence type="ECO:0000256" key="2">
    <source>
        <dbReference type="SAM" id="Phobius"/>
    </source>
</evidence>
<accession>A0A1F4UM27</accession>
<name>A0A1F4UM27_UNCKA</name>
<evidence type="ECO:0000313" key="3">
    <source>
        <dbReference type="EMBL" id="OGC45989.1"/>
    </source>
</evidence>
<dbReference type="PANTHER" id="PTHR30469:SF15">
    <property type="entry name" value="HLYD FAMILY OF SECRETION PROTEINS"/>
    <property type="match status" value="1"/>
</dbReference>
<dbReference type="Gene3D" id="2.40.50.100">
    <property type="match status" value="1"/>
</dbReference>
<comment type="caution">
    <text evidence="3">The sequence shown here is derived from an EMBL/GenBank/DDBJ whole genome shotgun (WGS) entry which is preliminary data.</text>
</comment>
<feature type="transmembrane region" description="Helical" evidence="2">
    <location>
        <begin position="7"/>
        <end position="24"/>
    </location>
</feature>
<keyword evidence="2" id="KW-0472">Membrane</keyword>
<keyword evidence="2" id="KW-1133">Transmembrane helix</keyword>
<sequence length="349" mass="39818">MKFSKKLIYISIFIIISFIIFIIYKQTFVKVKQIPLEKKTVQRTISSPGIVKSKNEADISFANIGKIEKIYVKKNSKVIKGTLLASIDNFVDHQSANAYKDSRDIALRDKDLFIKQYENDMDAAGGEDEYNIQIRKYNELISKAEASYRAQLGIVSKGYIYAPFDGYIIDINKNEGEVAGIGEVIIKIADLDNLYFEIQVDQEDYGYLNIGQNAEISLESFTNEIFDGKVNFLPKYVKEVTTGNFVIDIEFSEQNKDKALVGMKGDAYIILAKTDTEVHSLTFDDIYYDIEDKPYIYILENNRIKKLYIELGLQGDIFTEIKTPIQNFIIAPLDSKQILVEGKLAKITK</sequence>
<dbReference type="PANTHER" id="PTHR30469">
    <property type="entry name" value="MULTIDRUG RESISTANCE PROTEIN MDTA"/>
    <property type="match status" value="1"/>
</dbReference>
<comment type="similarity">
    <text evidence="1">Belongs to the membrane fusion protein (MFP) (TC 8.A.1) family.</text>
</comment>
<keyword evidence="2" id="KW-0812">Transmembrane</keyword>
<dbReference type="NCBIfam" id="TIGR01730">
    <property type="entry name" value="RND_mfp"/>
    <property type="match status" value="1"/>
</dbReference>
<dbReference type="AlphaFoldDB" id="A0A1F4UM27"/>
<reference evidence="3 4" key="1">
    <citation type="journal article" date="2016" name="Nat. Commun.">
        <title>Thousands of microbial genomes shed light on interconnected biogeochemical processes in an aquifer system.</title>
        <authorList>
            <person name="Anantharaman K."/>
            <person name="Brown C.T."/>
            <person name="Hug L.A."/>
            <person name="Sharon I."/>
            <person name="Castelle C.J."/>
            <person name="Probst A.J."/>
            <person name="Thomas B.C."/>
            <person name="Singh A."/>
            <person name="Wilkins M.J."/>
            <person name="Karaoz U."/>
            <person name="Brodie E.L."/>
            <person name="Williams K.H."/>
            <person name="Hubbard S.S."/>
            <person name="Banfield J.F."/>
        </authorList>
    </citation>
    <scope>NUCLEOTIDE SEQUENCE [LARGE SCALE GENOMIC DNA]</scope>
</reference>
<dbReference type="Proteomes" id="UP000178615">
    <property type="component" value="Unassembled WGS sequence"/>
</dbReference>
<dbReference type="GO" id="GO:1990281">
    <property type="term" value="C:efflux pump complex"/>
    <property type="evidence" value="ECO:0007669"/>
    <property type="project" value="TreeGrafter"/>
</dbReference>
<dbReference type="SUPFAM" id="SSF111369">
    <property type="entry name" value="HlyD-like secretion proteins"/>
    <property type="match status" value="1"/>
</dbReference>